<keyword evidence="1" id="KW-0732">Signal</keyword>
<protein>
    <submittedName>
        <fullName evidence="2">Uncharacterized protein</fullName>
    </submittedName>
</protein>
<feature type="signal peptide" evidence="1">
    <location>
        <begin position="1"/>
        <end position="15"/>
    </location>
</feature>
<proteinExistence type="predicted"/>
<dbReference type="Proteomes" id="UP001457282">
    <property type="component" value="Unassembled WGS sequence"/>
</dbReference>
<organism evidence="2 3">
    <name type="scientific">Rubus argutus</name>
    <name type="common">Southern blackberry</name>
    <dbReference type="NCBI Taxonomy" id="59490"/>
    <lineage>
        <taxon>Eukaryota</taxon>
        <taxon>Viridiplantae</taxon>
        <taxon>Streptophyta</taxon>
        <taxon>Embryophyta</taxon>
        <taxon>Tracheophyta</taxon>
        <taxon>Spermatophyta</taxon>
        <taxon>Magnoliopsida</taxon>
        <taxon>eudicotyledons</taxon>
        <taxon>Gunneridae</taxon>
        <taxon>Pentapetalae</taxon>
        <taxon>rosids</taxon>
        <taxon>fabids</taxon>
        <taxon>Rosales</taxon>
        <taxon>Rosaceae</taxon>
        <taxon>Rosoideae</taxon>
        <taxon>Rosoideae incertae sedis</taxon>
        <taxon>Rubus</taxon>
    </lineage>
</organism>
<feature type="chain" id="PRO_5043934831" evidence="1">
    <location>
        <begin position="16"/>
        <end position="110"/>
    </location>
</feature>
<gene>
    <name evidence="2" type="ORF">M0R45_025701</name>
</gene>
<evidence type="ECO:0000313" key="2">
    <source>
        <dbReference type="EMBL" id="KAK9928572.1"/>
    </source>
</evidence>
<evidence type="ECO:0000256" key="1">
    <source>
        <dbReference type="SAM" id="SignalP"/>
    </source>
</evidence>
<dbReference type="AlphaFoldDB" id="A0AAW1WW59"/>
<name>A0AAW1WW59_RUBAR</name>
<dbReference type="EMBL" id="JBEDUW010000005">
    <property type="protein sequence ID" value="KAK9928572.1"/>
    <property type="molecule type" value="Genomic_DNA"/>
</dbReference>
<evidence type="ECO:0000313" key="3">
    <source>
        <dbReference type="Proteomes" id="UP001457282"/>
    </source>
</evidence>
<accession>A0AAW1WW59</accession>
<comment type="caution">
    <text evidence="2">The sequence shown here is derived from an EMBL/GenBank/DDBJ whole genome shotgun (WGS) entry which is preliminary data.</text>
</comment>
<reference evidence="2 3" key="1">
    <citation type="journal article" date="2023" name="G3 (Bethesda)">
        <title>A chromosome-length genome assembly and annotation of blackberry (Rubus argutus, cv. 'Hillquist').</title>
        <authorList>
            <person name="Bruna T."/>
            <person name="Aryal R."/>
            <person name="Dudchenko O."/>
            <person name="Sargent D.J."/>
            <person name="Mead D."/>
            <person name="Buti M."/>
            <person name="Cavallini A."/>
            <person name="Hytonen T."/>
            <person name="Andres J."/>
            <person name="Pham M."/>
            <person name="Weisz D."/>
            <person name="Mascagni F."/>
            <person name="Usai G."/>
            <person name="Natali L."/>
            <person name="Bassil N."/>
            <person name="Fernandez G.E."/>
            <person name="Lomsadze A."/>
            <person name="Armour M."/>
            <person name="Olukolu B."/>
            <person name="Poorten T."/>
            <person name="Britton C."/>
            <person name="Davik J."/>
            <person name="Ashrafi H."/>
            <person name="Aiden E.L."/>
            <person name="Borodovsky M."/>
            <person name="Worthington M."/>
        </authorList>
    </citation>
    <scope>NUCLEOTIDE SEQUENCE [LARGE SCALE GENOMIC DNA]</scope>
    <source>
        <strain evidence="2">PI 553951</strain>
    </source>
</reference>
<keyword evidence="3" id="KW-1185">Reference proteome</keyword>
<sequence length="110" mass="12533">MEFFLFDSCLNIIVASLLHLWTLNREKRDELFVLEFAATSWVVSNFEKKLDYSVTDPKLYFKDEALVPSVLDRALSLLVLNKGFQLLLASSLVSLLNLQLEGSLDVFVGF</sequence>